<dbReference type="Proteomes" id="UP000324222">
    <property type="component" value="Unassembled WGS sequence"/>
</dbReference>
<sequence length="73" mass="8470">MTNGFVFRWLAHLSMNSQALVRVHALTTQAFTLPSGWSTHVYLEHYRRANCENPHIDLKNGIHHRLRGSDETK</sequence>
<evidence type="ECO:0000313" key="1">
    <source>
        <dbReference type="EMBL" id="MPC98947.1"/>
    </source>
</evidence>
<name>A0A5B7K0H6_PORTR</name>
<comment type="caution">
    <text evidence="1">The sequence shown here is derived from an EMBL/GenBank/DDBJ whole genome shotgun (WGS) entry which is preliminary data.</text>
</comment>
<organism evidence="1 2">
    <name type="scientific">Portunus trituberculatus</name>
    <name type="common">Swimming crab</name>
    <name type="synonym">Neptunus trituberculatus</name>
    <dbReference type="NCBI Taxonomy" id="210409"/>
    <lineage>
        <taxon>Eukaryota</taxon>
        <taxon>Metazoa</taxon>
        <taxon>Ecdysozoa</taxon>
        <taxon>Arthropoda</taxon>
        <taxon>Crustacea</taxon>
        <taxon>Multicrustacea</taxon>
        <taxon>Malacostraca</taxon>
        <taxon>Eumalacostraca</taxon>
        <taxon>Eucarida</taxon>
        <taxon>Decapoda</taxon>
        <taxon>Pleocyemata</taxon>
        <taxon>Brachyura</taxon>
        <taxon>Eubrachyura</taxon>
        <taxon>Portunoidea</taxon>
        <taxon>Portunidae</taxon>
        <taxon>Portuninae</taxon>
        <taxon>Portunus</taxon>
    </lineage>
</organism>
<dbReference type="AlphaFoldDB" id="A0A5B7K0H6"/>
<reference evidence="1 2" key="1">
    <citation type="submission" date="2019-05" db="EMBL/GenBank/DDBJ databases">
        <title>Another draft genome of Portunus trituberculatus and its Hox gene families provides insights of decapod evolution.</title>
        <authorList>
            <person name="Jeong J.-H."/>
            <person name="Song I."/>
            <person name="Kim S."/>
            <person name="Choi T."/>
            <person name="Kim D."/>
            <person name="Ryu S."/>
            <person name="Kim W."/>
        </authorList>
    </citation>
    <scope>NUCLEOTIDE SEQUENCE [LARGE SCALE GENOMIC DNA]</scope>
    <source>
        <tissue evidence="1">Muscle</tissue>
    </source>
</reference>
<evidence type="ECO:0000313" key="2">
    <source>
        <dbReference type="Proteomes" id="UP000324222"/>
    </source>
</evidence>
<dbReference type="EMBL" id="VSRR010116270">
    <property type="protein sequence ID" value="MPC98947.1"/>
    <property type="molecule type" value="Genomic_DNA"/>
</dbReference>
<protein>
    <submittedName>
        <fullName evidence="1">Uncharacterized protein</fullName>
    </submittedName>
</protein>
<proteinExistence type="predicted"/>
<accession>A0A5B7K0H6</accession>
<gene>
    <name evidence="1" type="ORF">E2C01_094336</name>
</gene>
<keyword evidence="2" id="KW-1185">Reference proteome</keyword>